<dbReference type="InterPro" id="IPR026037">
    <property type="entry name" value="PgpA"/>
</dbReference>
<dbReference type="PANTHER" id="PTHR36305">
    <property type="entry name" value="PHOSPHATIDYLGLYCEROPHOSPHATASE A"/>
    <property type="match status" value="1"/>
</dbReference>
<protein>
    <submittedName>
        <fullName evidence="3">Phosphatidylglycerophosphatase A</fullName>
    </submittedName>
</protein>
<dbReference type="EMBL" id="QMQA01000066">
    <property type="protein sequence ID" value="RLE13984.1"/>
    <property type="molecule type" value="Genomic_DNA"/>
</dbReference>
<comment type="caution">
    <text evidence="3">The sequence shown here is derived from an EMBL/GenBank/DDBJ whole genome shotgun (WGS) entry which is preliminary data.</text>
</comment>
<evidence type="ECO:0000259" key="2">
    <source>
        <dbReference type="Pfam" id="PF04608"/>
    </source>
</evidence>
<keyword evidence="1" id="KW-0472">Membrane</keyword>
<feature type="transmembrane region" description="Helical" evidence="1">
    <location>
        <begin position="124"/>
        <end position="146"/>
    </location>
</feature>
<dbReference type="GO" id="GO:0008962">
    <property type="term" value="F:phosphatidylglycerophosphatase activity"/>
    <property type="evidence" value="ECO:0007669"/>
    <property type="project" value="InterPro"/>
</dbReference>
<proteinExistence type="predicted"/>
<dbReference type="InterPro" id="IPR007686">
    <property type="entry name" value="YutG/PgpA"/>
</dbReference>
<evidence type="ECO:0000313" key="3">
    <source>
        <dbReference type="EMBL" id="RLE13984.1"/>
    </source>
</evidence>
<dbReference type="GO" id="GO:0006629">
    <property type="term" value="P:lipid metabolic process"/>
    <property type="evidence" value="ECO:0007669"/>
    <property type="project" value="InterPro"/>
</dbReference>
<name>A0A662DDV0_UNCAE</name>
<feature type="transmembrane region" description="Helical" evidence="1">
    <location>
        <begin position="166"/>
        <end position="188"/>
    </location>
</feature>
<dbReference type="SUPFAM" id="SSF101307">
    <property type="entry name" value="YutG-like"/>
    <property type="match status" value="1"/>
</dbReference>
<dbReference type="Pfam" id="PF04608">
    <property type="entry name" value="PgpA"/>
    <property type="match status" value="1"/>
</dbReference>
<feature type="transmembrane region" description="Helical" evidence="1">
    <location>
        <begin position="45"/>
        <end position="78"/>
    </location>
</feature>
<dbReference type="AlphaFoldDB" id="A0A662DDV0"/>
<dbReference type="Proteomes" id="UP000280417">
    <property type="component" value="Unassembled WGS sequence"/>
</dbReference>
<reference evidence="3 4" key="1">
    <citation type="submission" date="2018-06" db="EMBL/GenBank/DDBJ databases">
        <title>Extensive metabolic versatility and redundancy in microbially diverse, dynamic hydrothermal sediments.</title>
        <authorList>
            <person name="Dombrowski N."/>
            <person name="Teske A."/>
            <person name="Baker B.J."/>
        </authorList>
    </citation>
    <scope>NUCLEOTIDE SEQUENCE [LARGE SCALE GENOMIC DNA]</scope>
    <source>
        <strain evidence="3">B3_G15</strain>
    </source>
</reference>
<dbReference type="PANTHER" id="PTHR36305:SF1">
    <property type="entry name" value="PHOSPHATIDYLGLYCEROPHOSPHATASE A"/>
    <property type="match status" value="1"/>
</dbReference>
<organism evidence="3 4">
    <name type="scientific">Aerophobetes bacterium</name>
    <dbReference type="NCBI Taxonomy" id="2030807"/>
    <lineage>
        <taxon>Bacteria</taxon>
        <taxon>Candidatus Aerophobota</taxon>
    </lineage>
</organism>
<gene>
    <name evidence="3" type="ORF">DRJ04_03235</name>
</gene>
<keyword evidence="1" id="KW-1133">Transmembrane helix</keyword>
<dbReference type="InterPro" id="IPR036681">
    <property type="entry name" value="PgpA-like_sf"/>
</dbReference>
<feature type="domain" description="YutG/PgpA" evidence="2">
    <location>
        <begin position="49"/>
        <end position="187"/>
    </location>
</feature>
<keyword evidence="1" id="KW-0812">Transmembrane</keyword>
<sequence>MTGFYPDIIKDICLFYPGFGCFLCCSLRCSISTGRKKNTGKVKKVILALGTGLGVGYFPFCPGTVGSLWGVVIYLLIWLVTPSLWWQFVITVFILMAGVWICGRCEKVLKNKDHRSIVIDEVGGFLVSLIGFSFSIFFLFLGFIFFRLFDIIKPFRIDRLQHLPGGWGIVADDVAAGLLANLFLRILISMAGWHL</sequence>
<evidence type="ECO:0000313" key="4">
    <source>
        <dbReference type="Proteomes" id="UP000280417"/>
    </source>
</evidence>
<dbReference type="CDD" id="cd06971">
    <property type="entry name" value="PgpA"/>
    <property type="match status" value="1"/>
</dbReference>
<feature type="transmembrane region" description="Helical" evidence="1">
    <location>
        <begin position="84"/>
        <end position="103"/>
    </location>
</feature>
<accession>A0A662DDV0</accession>
<evidence type="ECO:0000256" key="1">
    <source>
        <dbReference type="SAM" id="Phobius"/>
    </source>
</evidence>